<evidence type="ECO:0000313" key="3">
    <source>
        <dbReference type="Proteomes" id="UP000716291"/>
    </source>
</evidence>
<dbReference type="AlphaFoldDB" id="A0A9P6X4R2"/>
<dbReference type="EMBL" id="JAANQT010001412">
    <property type="protein sequence ID" value="KAG1305251.1"/>
    <property type="molecule type" value="Genomic_DNA"/>
</dbReference>
<keyword evidence="3" id="KW-1185">Reference proteome</keyword>
<sequence length="69" mass="7708">MFQESSTTDLHGGIGFLQDNPAPHSHLLSFCPMLWAYSADRSVRDLAAWIANQSILTVLFPITGYPMLR</sequence>
<keyword evidence="1" id="KW-0472">Membrane</keyword>
<keyword evidence="1" id="KW-1133">Transmembrane helix</keyword>
<name>A0A9P6X4R2_RHIOR</name>
<organism evidence="2 3">
    <name type="scientific">Rhizopus oryzae</name>
    <name type="common">Mucormycosis agent</name>
    <name type="synonym">Rhizopus arrhizus var. delemar</name>
    <dbReference type="NCBI Taxonomy" id="64495"/>
    <lineage>
        <taxon>Eukaryota</taxon>
        <taxon>Fungi</taxon>
        <taxon>Fungi incertae sedis</taxon>
        <taxon>Mucoromycota</taxon>
        <taxon>Mucoromycotina</taxon>
        <taxon>Mucoromycetes</taxon>
        <taxon>Mucorales</taxon>
        <taxon>Mucorineae</taxon>
        <taxon>Rhizopodaceae</taxon>
        <taxon>Rhizopus</taxon>
    </lineage>
</organism>
<proteinExistence type="predicted"/>
<protein>
    <submittedName>
        <fullName evidence="2">Uncharacterized protein</fullName>
    </submittedName>
</protein>
<reference evidence="2" key="1">
    <citation type="journal article" date="2020" name="Microb. Genom.">
        <title>Genetic diversity of clinical and environmental Mucorales isolates obtained from an investigation of mucormycosis cases among solid organ transplant recipients.</title>
        <authorList>
            <person name="Nguyen M.H."/>
            <person name="Kaul D."/>
            <person name="Muto C."/>
            <person name="Cheng S.J."/>
            <person name="Richter R.A."/>
            <person name="Bruno V.M."/>
            <person name="Liu G."/>
            <person name="Beyhan S."/>
            <person name="Sundermann A.J."/>
            <person name="Mounaud S."/>
            <person name="Pasculle A.W."/>
            <person name="Nierman W.C."/>
            <person name="Driscoll E."/>
            <person name="Cumbie R."/>
            <person name="Clancy C.J."/>
            <person name="Dupont C.L."/>
        </authorList>
    </citation>
    <scope>NUCLEOTIDE SEQUENCE</scope>
    <source>
        <strain evidence="2">GL11</strain>
    </source>
</reference>
<accession>A0A9P6X4R2</accession>
<feature type="transmembrane region" description="Helical" evidence="1">
    <location>
        <begin position="46"/>
        <end position="68"/>
    </location>
</feature>
<dbReference type="Proteomes" id="UP000716291">
    <property type="component" value="Unassembled WGS sequence"/>
</dbReference>
<dbReference type="OrthoDB" id="10268574at2759"/>
<gene>
    <name evidence="2" type="ORF">G6F64_008528</name>
</gene>
<comment type="caution">
    <text evidence="2">The sequence shown here is derived from an EMBL/GenBank/DDBJ whole genome shotgun (WGS) entry which is preliminary data.</text>
</comment>
<evidence type="ECO:0000313" key="2">
    <source>
        <dbReference type="EMBL" id="KAG1305251.1"/>
    </source>
</evidence>
<evidence type="ECO:0000256" key="1">
    <source>
        <dbReference type="SAM" id="Phobius"/>
    </source>
</evidence>
<keyword evidence="1" id="KW-0812">Transmembrane</keyword>